<organism evidence="3 4">
    <name type="scientific">Kribbella caucasensis</name>
    <dbReference type="NCBI Taxonomy" id="2512215"/>
    <lineage>
        <taxon>Bacteria</taxon>
        <taxon>Bacillati</taxon>
        <taxon>Actinomycetota</taxon>
        <taxon>Actinomycetes</taxon>
        <taxon>Propionibacteriales</taxon>
        <taxon>Kribbellaceae</taxon>
        <taxon>Kribbella</taxon>
    </lineage>
</organism>
<accession>A0A4R6KBT1</accession>
<dbReference type="OrthoDB" id="3579673at2"/>
<sequence length="334" mass="36429">MIWMTWRQHRQQVLFVLIGMVAVSALILPTGLRMHDVFTDSGLADCLRRTGDAEFVTVGPGSNDCAELANQFLARFGNLQPLAVLFAVLPLLVGLFLGAPLVAREVELGTHRLVWTQGVSRLRWAMIKFGLIGTGCLAIATAYTLLLSWWIRPLNGANGSRFTVLIFDQQGIVPIGYTLFAVALGIFAGTVSGKVMPAMATTLVGFLAVRLLVAGVARPHFQAQRERKFPVTSQVEPNQLNGDWIIHVGIYNSSGVQVAANQQRSCRPESPSPSPSATPAGPTPEGCEEGLYNLQIYQPGSRFWLFQTIETGIFVALAAVLVILAVYRVRRRIS</sequence>
<dbReference type="AlphaFoldDB" id="A0A4R6KBT1"/>
<feature type="transmembrane region" description="Helical" evidence="2">
    <location>
        <begin position="171"/>
        <end position="191"/>
    </location>
</feature>
<feature type="transmembrane region" description="Helical" evidence="2">
    <location>
        <begin position="198"/>
        <end position="217"/>
    </location>
</feature>
<evidence type="ECO:0008006" key="5">
    <source>
        <dbReference type="Google" id="ProtNLM"/>
    </source>
</evidence>
<feature type="transmembrane region" description="Helical" evidence="2">
    <location>
        <begin position="124"/>
        <end position="151"/>
    </location>
</feature>
<evidence type="ECO:0000256" key="1">
    <source>
        <dbReference type="SAM" id="MobiDB-lite"/>
    </source>
</evidence>
<feature type="region of interest" description="Disordered" evidence="1">
    <location>
        <begin position="265"/>
        <end position="285"/>
    </location>
</feature>
<proteinExistence type="predicted"/>
<dbReference type="RefSeq" id="WP_133802398.1">
    <property type="nucleotide sequence ID" value="NZ_SNWQ01000012.1"/>
</dbReference>
<evidence type="ECO:0000313" key="4">
    <source>
        <dbReference type="Proteomes" id="UP000295388"/>
    </source>
</evidence>
<comment type="caution">
    <text evidence="3">The sequence shown here is derived from an EMBL/GenBank/DDBJ whole genome shotgun (WGS) entry which is preliminary data.</text>
</comment>
<dbReference type="Proteomes" id="UP000295388">
    <property type="component" value="Unassembled WGS sequence"/>
</dbReference>
<protein>
    <recommendedName>
        <fullName evidence="5">ABC-2 family transporter</fullName>
    </recommendedName>
</protein>
<dbReference type="EMBL" id="SNWQ01000012">
    <property type="protein sequence ID" value="TDO45766.1"/>
    <property type="molecule type" value="Genomic_DNA"/>
</dbReference>
<evidence type="ECO:0000313" key="3">
    <source>
        <dbReference type="EMBL" id="TDO45766.1"/>
    </source>
</evidence>
<feature type="transmembrane region" description="Helical" evidence="2">
    <location>
        <begin position="304"/>
        <end position="327"/>
    </location>
</feature>
<keyword evidence="2" id="KW-1133">Transmembrane helix</keyword>
<feature type="transmembrane region" description="Helical" evidence="2">
    <location>
        <begin position="12"/>
        <end position="32"/>
    </location>
</feature>
<keyword evidence="2" id="KW-0472">Membrane</keyword>
<evidence type="ECO:0000256" key="2">
    <source>
        <dbReference type="SAM" id="Phobius"/>
    </source>
</evidence>
<feature type="transmembrane region" description="Helical" evidence="2">
    <location>
        <begin position="82"/>
        <end position="103"/>
    </location>
</feature>
<gene>
    <name evidence="3" type="ORF">EV643_11290</name>
</gene>
<reference evidence="3 4" key="1">
    <citation type="submission" date="2019-03" db="EMBL/GenBank/DDBJ databases">
        <title>Genomic Encyclopedia of Type Strains, Phase III (KMG-III): the genomes of soil and plant-associated and newly described type strains.</title>
        <authorList>
            <person name="Whitman W."/>
        </authorList>
    </citation>
    <scope>NUCLEOTIDE SEQUENCE [LARGE SCALE GENOMIC DNA]</scope>
    <source>
        <strain evidence="3 4">VKM Ac-2527</strain>
    </source>
</reference>
<keyword evidence="2" id="KW-0812">Transmembrane</keyword>
<name>A0A4R6KBT1_9ACTN</name>
<keyword evidence="4" id="KW-1185">Reference proteome</keyword>